<dbReference type="PANTHER" id="PTHR24222">
    <property type="entry name" value="ABC TRANSPORTER B FAMILY"/>
    <property type="match status" value="1"/>
</dbReference>
<reference evidence="1" key="1">
    <citation type="journal article" date="2021" name="bioRxiv">
        <title>Whole Genome Assembly and Annotation of Northern Wild Rice, Zizania palustris L., Supports a Whole Genome Duplication in the Zizania Genus.</title>
        <authorList>
            <person name="Haas M."/>
            <person name="Kono T."/>
            <person name="Macchietto M."/>
            <person name="Millas R."/>
            <person name="McGilp L."/>
            <person name="Shao M."/>
            <person name="Duquette J."/>
            <person name="Hirsch C.N."/>
            <person name="Kimball J."/>
        </authorList>
    </citation>
    <scope>NUCLEOTIDE SEQUENCE</scope>
    <source>
        <tissue evidence="1">Fresh leaf tissue</tissue>
    </source>
</reference>
<dbReference type="GO" id="GO:0005886">
    <property type="term" value="C:plasma membrane"/>
    <property type="evidence" value="ECO:0007669"/>
    <property type="project" value="TreeGrafter"/>
</dbReference>
<dbReference type="InterPro" id="IPR039421">
    <property type="entry name" value="Type_1_exporter"/>
</dbReference>
<dbReference type="Proteomes" id="UP000729402">
    <property type="component" value="Unassembled WGS sequence"/>
</dbReference>
<organism evidence="1 2">
    <name type="scientific">Zizania palustris</name>
    <name type="common">Northern wild rice</name>
    <dbReference type="NCBI Taxonomy" id="103762"/>
    <lineage>
        <taxon>Eukaryota</taxon>
        <taxon>Viridiplantae</taxon>
        <taxon>Streptophyta</taxon>
        <taxon>Embryophyta</taxon>
        <taxon>Tracheophyta</taxon>
        <taxon>Spermatophyta</taxon>
        <taxon>Magnoliopsida</taxon>
        <taxon>Liliopsida</taxon>
        <taxon>Poales</taxon>
        <taxon>Poaceae</taxon>
        <taxon>BOP clade</taxon>
        <taxon>Oryzoideae</taxon>
        <taxon>Oryzeae</taxon>
        <taxon>Zizaniinae</taxon>
        <taxon>Zizania</taxon>
    </lineage>
</organism>
<evidence type="ECO:0000313" key="2">
    <source>
        <dbReference type="Proteomes" id="UP000729402"/>
    </source>
</evidence>
<sequence length="102" mass="10666">MGEASSRRKDGREMAEAEAAKKVPLLGMFRYADRLDVLLMVVGTVGAVGNGMSEPLMTVFFGNVINSFGQNGSGTILRSVTKVSEGARVTDHGDVTTGSGSI</sequence>
<keyword evidence="2" id="KW-1185">Reference proteome</keyword>
<protein>
    <submittedName>
        <fullName evidence="1">Uncharacterized protein</fullName>
    </submittedName>
</protein>
<accession>A0A8J5V2U7</accession>
<name>A0A8J5V2U7_ZIZPA</name>
<evidence type="ECO:0000313" key="1">
    <source>
        <dbReference type="EMBL" id="KAG8055757.1"/>
    </source>
</evidence>
<dbReference type="OrthoDB" id="6500128at2759"/>
<reference evidence="1" key="2">
    <citation type="submission" date="2021-02" db="EMBL/GenBank/DDBJ databases">
        <authorList>
            <person name="Kimball J.A."/>
            <person name="Haas M.W."/>
            <person name="Macchietto M."/>
            <person name="Kono T."/>
            <person name="Duquette J."/>
            <person name="Shao M."/>
        </authorList>
    </citation>
    <scope>NUCLEOTIDE SEQUENCE</scope>
    <source>
        <tissue evidence="1">Fresh leaf tissue</tissue>
    </source>
</reference>
<dbReference type="PANTHER" id="PTHR24222:SF75">
    <property type="entry name" value="ABC TRANSPORTER B FAMILY MEMBER 9"/>
    <property type="match status" value="1"/>
</dbReference>
<dbReference type="AlphaFoldDB" id="A0A8J5V2U7"/>
<dbReference type="GO" id="GO:0042626">
    <property type="term" value="F:ATPase-coupled transmembrane transporter activity"/>
    <property type="evidence" value="ECO:0007669"/>
    <property type="project" value="TreeGrafter"/>
</dbReference>
<proteinExistence type="predicted"/>
<comment type="caution">
    <text evidence="1">The sequence shown here is derived from an EMBL/GenBank/DDBJ whole genome shotgun (WGS) entry which is preliminary data.</text>
</comment>
<dbReference type="EMBL" id="JAAALK010000288">
    <property type="protein sequence ID" value="KAG8055757.1"/>
    <property type="molecule type" value="Genomic_DNA"/>
</dbReference>
<gene>
    <name evidence="1" type="ORF">GUJ93_ZPchr0001g29626</name>
</gene>